<name>A0A3G9GCY9_9NEIS</name>
<feature type="chain" id="PRO_5018016809" evidence="1">
    <location>
        <begin position="27"/>
        <end position="180"/>
    </location>
</feature>
<dbReference type="EMBL" id="AP018823">
    <property type="protein sequence ID" value="BBF83962.1"/>
    <property type="molecule type" value="Genomic_DNA"/>
</dbReference>
<protein>
    <submittedName>
        <fullName evidence="2">Uncharacterized protein</fullName>
    </submittedName>
</protein>
<evidence type="ECO:0000256" key="1">
    <source>
        <dbReference type="SAM" id="SignalP"/>
    </source>
</evidence>
<feature type="signal peptide" evidence="1">
    <location>
        <begin position="1"/>
        <end position="26"/>
    </location>
</feature>
<reference evidence="3" key="3">
    <citation type="journal article" date="2017" name="Plant Physiol. Biochem.">
        <title>Differential oxidative and antioxidative response of duckweed Lemna minor toward plant growth promoting/inhibiting bacteria.</title>
        <authorList>
            <person name="Ishizawa H."/>
            <person name="Kuroda M."/>
            <person name="Morikawa M."/>
            <person name="Ike M."/>
        </authorList>
    </citation>
    <scope>NUCLEOTIDE SEQUENCE [LARGE SCALE GENOMIC DNA]</scope>
    <source>
        <strain evidence="3">H3</strain>
    </source>
</reference>
<organism evidence="2 3">
    <name type="scientific">Aquitalea magnusonii</name>
    <dbReference type="NCBI Taxonomy" id="332411"/>
    <lineage>
        <taxon>Bacteria</taxon>
        <taxon>Pseudomonadati</taxon>
        <taxon>Pseudomonadota</taxon>
        <taxon>Betaproteobacteria</taxon>
        <taxon>Neisseriales</taxon>
        <taxon>Chromobacteriaceae</taxon>
        <taxon>Aquitalea</taxon>
    </lineage>
</organism>
<proteinExistence type="predicted"/>
<evidence type="ECO:0000313" key="3">
    <source>
        <dbReference type="Proteomes" id="UP000198290"/>
    </source>
</evidence>
<reference evidence="3" key="1">
    <citation type="journal article" date="2017" name="Biotechnol. Biofuels">
        <title>Evaluation of environmental bacterial communities as a factor affecting the growth of duckweed Lemna minor.</title>
        <authorList>
            <person name="Ishizawa H."/>
            <person name="Kuroda M."/>
            <person name="Morikawa M."/>
            <person name="Ike M."/>
        </authorList>
    </citation>
    <scope>NUCLEOTIDE SEQUENCE [LARGE SCALE GENOMIC DNA]</scope>
    <source>
        <strain evidence="3">H3</strain>
    </source>
</reference>
<evidence type="ECO:0000313" key="2">
    <source>
        <dbReference type="EMBL" id="BBF83962.1"/>
    </source>
</evidence>
<accession>A0A3G9GCY9</accession>
<dbReference type="RefSeq" id="WP_089084044.1">
    <property type="nucleotide sequence ID" value="NZ_AP018823.1"/>
</dbReference>
<keyword evidence="1" id="KW-0732">Signal</keyword>
<keyword evidence="3" id="KW-1185">Reference proteome</keyword>
<dbReference type="OrthoDB" id="7360972at2"/>
<sequence length="180" mass="20585">MLTLKKSVAGLLLAGAALLAASAAQADDWHDNGWHPDMRQDWHEGMPWRFEQHHWHPDEHPYYMHAMTDLRLARDLLARPDQPQVEQGEHRAVDAINQALHAMHDAAIDDGKNPFQRLPPDAQYRPDDRFHQALRLLDKARQDASHEEDDPYLRGLQHYIIAQIGSAQHAVNEAIGEALR</sequence>
<reference evidence="2 3" key="2">
    <citation type="journal article" date="2017" name="Genome Announc.">
        <title>Draft genome sequence of Aquitalea magnusonii strain H3, a plant growth-promoting bacterium of duckweed Lemna minor.</title>
        <authorList>
            <person name="Ishizawa H."/>
            <person name="Kuroda M."/>
            <person name="Ike M."/>
        </authorList>
    </citation>
    <scope>NUCLEOTIDE SEQUENCE [LARGE SCALE GENOMIC DNA]</scope>
    <source>
        <strain evidence="2 3">H3</strain>
    </source>
</reference>
<gene>
    <name evidence="2" type="ORF">DLM_0286</name>
</gene>
<dbReference type="Proteomes" id="UP000198290">
    <property type="component" value="Chromosome"/>
</dbReference>
<dbReference type="KEGG" id="amah:DLM_0286"/>
<dbReference type="AlphaFoldDB" id="A0A3G9GCY9"/>